<dbReference type="PROSITE" id="PS50931">
    <property type="entry name" value="HTH_LYSR"/>
    <property type="match status" value="1"/>
</dbReference>
<dbReference type="Pfam" id="PF00126">
    <property type="entry name" value="HTH_1"/>
    <property type="match status" value="1"/>
</dbReference>
<dbReference type="HOGENOM" id="CLU_039613_6_0_11"/>
<dbReference type="InterPro" id="IPR036390">
    <property type="entry name" value="WH_DNA-bd_sf"/>
</dbReference>
<dbReference type="EMBL" id="JAGGLR010000029">
    <property type="protein sequence ID" value="MBP2067152.1"/>
    <property type="molecule type" value="Genomic_DNA"/>
</dbReference>
<keyword evidence="8" id="KW-1185">Reference proteome</keyword>
<dbReference type="PANTHER" id="PTHR30419">
    <property type="entry name" value="HTH-TYPE TRANSCRIPTIONAL REGULATOR YBHD"/>
    <property type="match status" value="1"/>
</dbReference>
<accession>A0A060ZMA5</accession>
<comment type="similarity">
    <text evidence="1">Belongs to the LysR transcriptional regulatory family.</text>
</comment>
<evidence type="ECO:0000313" key="6">
    <source>
        <dbReference type="EMBL" id="CDR07225.1"/>
    </source>
</evidence>
<dbReference type="InterPro" id="IPR005119">
    <property type="entry name" value="LysR_subst-bd"/>
</dbReference>
<dbReference type="GO" id="GO:0005829">
    <property type="term" value="C:cytosol"/>
    <property type="evidence" value="ECO:0007669"/>
    <property type="project" value="TreeGrafter"/>
</dbReference>
<protein>
    <submittedName>
        <fullName evidence="7">DNA-binding transcriptional LysR family regulator</fullName>
    </submittedName>
    <submittedName>
        <fullName evidence="6">LysR family transcriptional regulator</fullName>
    </submittedName>
</protein>
<evidence type="ECO:0000313" key="7">
    <source>
        <dbReference type="EMBL" id="MBP2067152.1"/>
    </source>
</evidence>
<name>A0A060ZMA5_9ACTN</name>
<evidence type="ECO:0000256" key="1">
    <source>
        <dbReference type="ARBA" id="ARBA00009437"/>
    </source>
</evidence>
<keyword evidence="2" id="KW-0805">Transcription regulation</keyword>
<dbReference type="Gene3D" id="3.40.190.10">
    <property type="entry name" value="Periplasmic binding protein-like II"/>
    <property type="match status" value="2"/>
</dbReference>
<dbReference type="SUPFAM" id="SSF46785">
    <property type="entry name" value="Winged helix' DNA-binding domain"/>
    <property type="match status" value="1"/>
</dbReference>
<evidence type="ECO:0000256" key="3">
    <source>
        <dbReference type="ARBA" id="ARBA00023125"/>
    </source>
</evidence>
<evidence type="ECO:0000259" key="5">
    <source>
        <dbReference type="PROSITE" id="PS50931"/>
    </source>
</evidence>
<evidence type="ECO:0000256" key="4">
    <source>
        <dbReference type="ARBA" id="ARBA00023163"/>
    </source>
</evidence>
<dbReference type="EMBL" id="LK022848">
    <property type="protein sequence ID" value="CDR07225.1"/>
    <property type="molecule type" value="Genomic_DNA"/>
</dbReference>
<organism evidence="6">
    <name type="scientific">Streptomyces iranensis</name>
    <dbReference type="NCBI Taxonomy" id="576784"/>
    <lineage>
        <taxon>Bacteria</taxon>
        <taxon>Bacillati</taxon>
        <taxon>Actinomycetota</taxon>
        <taxon>Actinomycetes</taxon>
        <taxon>Kitasatosporales</taxon>
        <taxon>Streptomycetaceae</taxon>
        <taxon>Streptomyces</taxon>
        <taxon>Streptomyces violaceusniger group</taxon>
    </lineage>
</organism>
<dbReference type="RefSeq" id="WP_044570816.1">
    <property type="nucleotide sequence ID" value="NZ_BAABDR010000003.1"/>
</dbReference>
<evidence type="ECO:0000313" key="8">
    <source>
        <dbReference type="Proteomes" id="UP000756710"/>
    </source>
</evidence>
<dbReference type="GO" id="GO:0003700">
    <property type="term" value="F:DNA-binding transcription factor activity"/>
    <property type="evidence" value="ECO:0007669"/>
    <property type="project" value="InterPro"/>
</dbReference>
<gene>
    <name evidence="7" type="ORF">J2Z30_008218</name>
    <name evidence="6" type="ORF">SIRAN3969</name>
</gene>
<dbReference type="InterPro" id="IPR036388">
    <property type="entry name" value="WH-like_DNA-bd_sf"/>
</dbReference>
<proteinExistence type="inferred from homology"/>
<dbReference type="InterPro" id="IPR000847">
    <property type="entry name" value="LysR_HTH_N"/>
</dbReference>
<dbReference type="Gene3D" id="1.10.10.10">
    <property type="entry name" value="Winged helix-like DNA-binding domain superfamily/Winged helix DNA-binding domain"/>
    <property type="match status" value="1"/>
</dbReference>
<feature type="domain" description="HTH lysR-type" evidence="5">
    <location>
        <begin position="3"/>
        <end position="60"/>
    </location>
</feature>
<dbReference type="SUPFAM" id="SSF53850">
    <property type="entry name" value="Periplasmic binding protein-like II"/>
    <property type="match status" value="1"/>
</dbReference>
<reference evidence="6" key="1">
    <citation type="submission" date="2014-05" db="EMBL/GenBank/DDBJ databases">
        <authorList>
            <person name="Horn Fabian"/>
        </authorList>
    </citation>
    <scope>NUCLEOTIDE SEQUENCE</scope>
</reference>
<evidence type="ECO:0000256" key="2">
    <source>
        <dbReference type="ARBA" id="ARBA00023015"/>
    </source>
</evidence>
<dbReference type="AlphaFoldDB" id="A0A060ZMA5"/>
<keyword evidence="3 7" id="KW-0238">DNA-binding</keyword>
<dbReference type="Proteomes" id="UP000756710">
    <property type="component" value="Unassembled WGS sequence"/>
</dbReference>
<sequence>MEIDARKLAVLLAVHRAGGVLAAADVLHLTPSAVSQQIARLEDAVGVTVLDRQPRGAVLTQAGRVLAEAAERIESELTDARKALAALQGEVTGTVVISAFKTVIRMLLVPLVHRLSEQFPGLELLIREMDGEKAQQELRSGAVDLIILEAETPLGHRAARGTRDVPVLEEPWVVIMPVATPVPVSTADLEHLTWLGVDPDAAAHSATEQARRGLKAAPPVHSYYDYDVALSLVSGGLGIAIVPALAVLGVLPDGVKAVSLPGLGTRRLMARHRTTRSEPRKEVLTVLDAVIASAAELDTNV</sequence>
<keyword evidence="4" id="KW-0804">Transcription</keyword>
<dbReference type="InterPro" id="IPR050950">
    <property type="entry name" value="HTH-type_LysR_regulators"/>
</dbReference>
<dbReference type="Pfam" id="PF03466">
    <property type="entry name" value="LysR_substrate"/>
    <property type="match status" value="1"/>
</dbReference>
<dbReference type="GO" id="GO:0003677">
    <property type="term" value="F:DNA binding"/>
    <property type="evidence" value="ECO:0007669"/>
    <property type="project" value="UniProtKB-KW"/>
</dbReference>
<reference evidence="7 8" key="2">
    <citation type="submission" date="2021-03" db="EMBL/GenBank/DDBJ databases">
        <title>Genomic Encyclopedia of Type Strains, Phase IV (KMG-IV): sequencing the most valuable type-strain genomes for metagenomic binning, comparative biology and taxonomic classification.</title>
        <authorList>
            <person name="Goeker M."/>
        </authorList>
    </citation>
    <scope>NUCLEOTIDE SEQUENCE [LARGE SCALE GENOMIC DNA]</scope>
    <source>
        <strain evidence="7 8">DSM 41954</strain>
    </source>
</reference>